<evidence type="ECO:0000313" key="2">
    <source>
        <dbReference type="WBParaSite" id="Hba_19240"/>
    </source>
</evidence>
<accession>A0A1I7XN81</accession>
<keyword evidence="1" id="KW-1185">Reference proteome</keyword>
<proteinExistence type="predicted"/>
<protein>
    <submittedName>
        <fullName evidence="2">Ovule protein</fullName>
    </submittedName>
</protein>
<evidence type="ECO:0000313" key="1">
    <source>
        <dbReference type="Proteomes" id="UP000095283"/>
    </source>
</evidence>
<organism evidence="1 2">
    <name type="scientific">Heterorhabditis bacteriophora</name>
    <name type="common">Entomopathogenic nematode worm</name>
    <dbReference type="NCBI Taxonomy" id="37862"/>
    <lineage>
        <taxon>Eukaryota</taxon>
        <taxon>Metazoa</taxon>
        <taxon>Ecdysozoa</taxon>
        <taxon>Nematoda</taxon>
        <taxon>Chromadorea</taxon>
        <taxon>Rhabditida</taxon>
        <taxon>Rhabditina</taxon>
        <taxon>Rhabditomorpha</taxon>
        <taxon>Strongyloidea</taxon>
        <taxon>Heterorhabditidae</taxon>
        <taxon>Heterorhabditis</taxon>
    </lineage>
</organism>
<dbReference type="Proteomes" id="UP000095283">
    <property type="component" value="Unplaced"/>
</dbReference>
<name>A0A1I7XN81_HETBA</name>
<dbReference type="AlphaFoldDB" id="A0A1I7XN81"/>
<reference evidence="2" key="1">
    <citation type="submission" date="2016-11" db="UniProtKB">
        <authorList>
            <consortium name="WormBaseParasite"/>
        </authorList>
    </citation>
    <scope>IDENTIFICATION</scope>
</reference>
<sequence>MITLIGDTAEAEAGTEVGNVDTIAAESTAIIISVLILIHEVAVEKESSREYTSTLFLALFLLRRDEALQSATSMTREVENMQANVDLRLVEYRRMENELGTAREKERMWKAEKMEIEKRLSSKDSLLAHERKQAELQKKRDREQIDRLEDKLKSERPGWEGQLGIVDPLIDESRRSAVIPIAISHVAHAPRVQSAPPAPISNSSFDPCPSHYPVTLPPNMNKMLQENQPELKMETNSNSMILDIPVACPSSKDGVAPFTEIVLNSISTTLSSTVKLEVKSDVVEPQGSCLLMEKNEIPEQESINLDDESILEGVPLDVSHPIDEAALLDSL</sequence>
<dbReference type="WBParaSite" id="Hba_19240">
    <property type="protein sequence ID" value="Hba_19240"/>
    <property type="gene ID" value="Hba_19240"/>
</dbReference>